<reference evidence="1" key="1">
    <citation type="journal article" date="2013" name="Environ. Microbiol.">
        <title>Seasonally variable intestinal metagenomes of the red palm weevil (Rhynchophorus ferrugineus).</title>
        <authorList>
            <person name="Jia S."/>
            <person name="Zhang X."/>
            <person name="Zhang G."/>
            <person name="Yin A."/>
            <person name="Zhang S."/>
            <person name="Li F."/>
            <person name="Wang L."/>
            <person name="Zhao D."/>
            <person name="Yun Q."/>
            <person name="Tala"/>
            <person name="Wang J."/>
            <person name="Sun G."/>
            <person name="Baabdullah M."/>
            <person name="Yu X."/>
            <person name="Hu S."/>
            <person name="Al-Mssallem I.S."/>
            <person name="Yu J."/>
        </authorList>
    </citation>
    <scope>NUCLEOTIDE SEQUENCE</scope>
</reference>
<accession>A0A060BS83</accession>
<sequence length="153" mass="17688">MASVFWNWFNNPNSGFRPDVGVDWLYAAGYPISEPYWIDSTVDHTTKRVLVQLFERRVLTYTDSNNDPYRIEWGNIGLHYKVWRDAGISDNAPCPDSPNGTYVYVADTFNDRIQKFDSNGGFVCQWYGDYDLDGPMARPWAIAVDDQNNVWVN</sequence>
<name>A0A060BS83_9CHLR</name>
<protein>
    <submittedName>
        <fullName evidence="1">CAZy families GH39 protein</fullName>
    </submittedName>
</protein>
<evidence type="ECO:0000313" key="1">
    <source>
        <dbReference type="EMBL" id="AIA85532.1"/>
    </source>
</evidence>
<dbReference type="AlphaFoldDB" id="A0A060BS83"/>
<dbReference type="EMBL" id="KF118271">
    <property type="protein sequence ID" value="AIA85532.1"/>
    <property type="molecule type" value="Genomic_DNA"/>
</dbReference>
<feature type="non-terminal residue" evidence="1">
    <location>
        <position position="153"/>
    </location>
</feature>
<dbReference type="Gene3D" id="2.120.10.30">
    <property type="entry name" value="TolB, C-terminal domain"/>
    <property type="match status" value="1"/>
</dbReference>
<organism evidence="1">
    <name type="scientific">uncultured Chloroflexus sp</name>
    <dbReference type="NCBI Taxonomy" id="214040"/>
    <lineage>
        <taxon>Bacteria</taxon>
        <taxon>Bacillati</taxon>
        <taxon>Chloroflexota</taxon>
        <taxon>Chloroflexia</taxon>
        <taxon>Chloroflexales</taxon>
        <taxon>Chloroflexineae</taxon>
        <taxon>Chloroflexaceae</taxon>
        <taxon>Chloroflexus</taxon>
        <taxon>environmental samples</taxon>
    </lineage>
</organism>
<dbReference type="InterPro" id="IPR011042">
    <property type="entry name" value="6-blade_b-propeller_TolB-like"/>
</dbReference>
<dbReference type="SUPFAM" id="SSF63829">
    <property type="entry name" value="Calcium-dependent phosphotriesterase"/>
    <property type="match status" value="1"/>
</dbReference>
<proteinExistence type="predicted"/>